<accession>A0A225VTH6</accession>
<dbReference type="Proteomes" id="UP000198211">
    <property type="component" value="Unassembled WGS sequence"/>
</dbReference>
<dbReference type="PANTHER" id="PTHR46599:SF3">
    <property type="entry name" value="PIGGYBAC TRANSPOSABLE ELEMENT-DERIVED PROTEIN 4"/>
    <property type="match status" value="1"/>
</dbReference>
<dbReference type="EMBL" id="NBNE01003383">
    <property type="protein sequence ID" value="OWZ07830.1"/>
    <property type="molecule type" value="Genomic_DNA"/>
</dbReference>
<dbReference type="OrthoDB" id="117306at2759"/>
<sequence>MISFDEATLPFRSRYNPTRQEGQVSQVGHQGICRFVRGDCVLIEIYCGAKTHLQAPVPDDNNIGEAAEYKRSVSIFKEVSLVFSGHGSLLHVGPIALDLSHMRMYLTGTISTNRSGWTKEITIKKEVKTVNGRQFFVPSQGTIKLAQNKQLPQITAAVWMDRTPVHLLSSGGSRATTTCSTYTCYTDSTIICNF</sequence>
<keyword evidence="2" id="KW-1185">Reference proteome</keyword>
<evidence type="ECO:0008006" key="3">
    <source>
        <dbReference type="Google" id="ProtNLM"/>
    </source>
</evidence>
<name>A0A225VTH6_9STRA</name>
<reference evidence="2" key="1">
    <citation type="submission" date="2017-03" db="EMBL/GenBank/DDBJ databases">
        <title>Phytopthora megakarya and P. palmivora, two closely related causual agents of cacao black pod achieved similar genome size and gene model numbers by different mechanisms.</title>
        <authorList>
            <person name="Ali S."/>
            <person name="Shao J."/>
            <person name="Larry D.J."/>
            <person name="Kronmiller B."/>
            <person name="Shen D."/>
            <person name="Strem M.D."/>
            <person name="Melnick R.L."/>
            <person name="Guiltinan M.J."/>
            <person name="Tyler B.M."/>
            <person name="Meinhardt L.W."/>
            <person name="Bailey B.A."/>
        </authorList>
    </citation>
    <scope>NUCLEOTIDE SEQUENCE [LARGE SCALE GENOMIC DNA]</scope>
    <source>
        <strain evidence="2">zdho120</strain>
    </source>
</reference>
<dbReference type="AlphaFoldDB" id="A0A225VTH6"/>
<organism evidence="1 2">
    <name type="scientific">Phytophthora megakarya</name>
    <dbReference type="NCBI Taxonomy" id="4795"/>
    <lineage>
        <taxon>Eukaryota</taxon>
        <taxon>Sar</taxon>
        <taxon>Stramenopiles</taxon>
        <taxon>Oomycota</taxon>
        <taxon>Peronosporomycetes</taxon>
        <taxon>Peronosporales</taxon>
        <taxon>Peronosporaceae</taxon>
        <taxon>Phytophthora</taxon>
    </lineage>
</organism>
<dbReference type="PANTHER" id="PTHR46599">
    <property type="entry name" value="PIGGYBAC TRANSPOSABLE ELEMENT-DERIVED PROTEIN 4"/>
    <property type="match status" value="1"/>
</dbReference>
<comment type="caution">
    <text evidence="1">The sequence shown here is derived from an EMBL/GenBank/DDBJ whole genome shotgun (WGS) entry which is preliminary data.</text>
</comment>
<proteinExistence type="predicted"/>
<protein>
    <recommendedName>
        <fullName evidence="3">PiggyBac transposable element-derived protein domain-containing protein</fullName>
    </recommendedName>
</protein>
<evidence type="ECO:0000313" key="2">
    <source>
        <dbReference type="Proteomes" id="UP000198211"/>
    </source>
</evidence>
<evidence type="ECO:0000313" key="1">
    <source>
        <dbReference type="EMBL" id="OWZ07830.1"/>
    </source>
</evidence>
<gene>
    <name evidence="1" type="ORF">PHMEG_00019723</name>
</gene>